<dbReference type="EMBL" id="CP046909">
    <property type="protein sequence ID" value="QGZ53542.1"/>
    <property type="molecule type" value="Genomic_DNA"/>
</dbReference>
<proteinExistence type="predicted"/>
<evidence type="ECO:0000259" key="1">
    <source>
        <dbReference type="PROSITE" id="PS50943"/>
    </source>
</evidence>
<dbReference type="PROSITE" id="PS50943">
    <property type="entry name" value="HTH_CROC1"/>
    <property type="match status" value="1"/>
</dbReference>
<organism evidence="2 3">
    <name type="scientific">Paraburkholderia acidiphila</name>
    <dbReference type="NCBI Taxonomy" id="2571747"/>
    <lineage>
        <taxon>Bacteria</taxon>
        <taxon>Pseudomonadati</taxon>
        <taxon>Pseudomonadota</taxon>
        <taxon>Betaproteobacteria</taxon>
        <taxon>Burkholderiales</taxon>
        <taxon>Burkholderiaceae</taxon>
        <taxon>Paraburkholderia</taxon>
    </lineage>
</organism>
<evidence type="ECO:0000313" key="3">
    <source>
        <dbReference type="Proteomes" id="UP000434209"/>
    </source>
</evidence>
<feature type="domain" description="HTH cro/C1-type" evidence="1">
    <location>
        <begin position="1"/>
        <end position="46"/>
    </location>
</feature>
<dbReference type="InterPro" id="IPR001387">
    <property type="entry name" value="Cro/C1-type_HTH"/>
</dbReference>
<protein>
    <submittedName>
        <fullName evidence="2">Helix-turn-helix domain-containing protein</fullName>
    </submittedName>
</protein>
<dbReference type="SUPFAM" id="SSF47413">
    <property type="entry name" value="lambda repressor-like DNA-binding domains"/>
    <property type="match status" value="1"/>
</dbReference>
<dbReference type="Gene3D" id="1.10.260.40">
    <property type="entry name" value="lambda repressor-like DNA-binding domains"/>
    <property type="match status" value="1"/>
</dbReference>
<keyword evidence="3" id="KW-1185">Reference proteome</keyword>
<reference evidence="2 3" key="1">
    <citation type="submission" date="2019-12" db="EMBL/GenBank/DDBJ databases">
        <title>Paraburkholderia acidiphila 7Q-K02 sp. nov and Paraburkholderia acidisoli DHF22 sp. nov., two strains isolated from forest soil.</title>
        <authorList>
            <person name="Gao Z."/>
            <person name="Qiu L."/>
        </authorList>
    </citation>
    <scope>NUCLEOTIDE SEQUENCE [LARGE SCALE GENOMIC DNA]</scope>
    <source>
        <strain evidence="2 3">7Q-K02</strain>
    </source>
</reference>
<dbReference type="OrthoDB" id="3034420at2"/>
<dbReference type="RefSeq" id="WP_158756729.1">
    <property type="nucleotide sequence ID" value="NZ_CP046909.1"/>
</dbReference>
<dbReference type="AlphaFoldDB" id="A0A7Z2J6K9"/>
<dbReference type="Proteomes" id="UP000434209">
    <property type="component" value="Chromosome 1"/>
</dbReference>
<gene>
    <name evidence="2" type="ORF">FAZ97_00710</name>
</gene>
<dbReference type="CDD" id="cd00093">
    <property type="entry name" value="HTH_XRE"/>
    <property type="match status" value="1"/>
</dbReference>
<sequence>MTQQQFAAALGIAQQTLAHYEVGRSRVPASLLPALVERLMFSFEELLCRPDPRRSSKGSAISRLQRQIAAVEQLSKTKQQFVSEMLDTVLAKARK</sequence>
<dbReference type="GO" id="GO:0003677">
    <property type="term" value="F:DNA binding"/>
    <property type="evidence" value="ECO:0007669"/>
    <property type="project" value="InterPro"/>
</dbReference>
<dbReference type="KEGG" id="pacp:FAZ97_00710"/>
<dbReference type="Pfam" id="PF01381">
    <property type="entry name" value="HTH_3"/>
    <property type="match status" value="1"/>
</dbReference>
<evidence type="ECO:0000313" key="2">
    <source>
        <dbReference type="EMBL" id="QGZ53542.1"/>
    </source>
</evidence>
<name>A0A7Z2J6K9_9BURK</name>
<dbReference type="InterPro" id="IPR010982">
    <property type="entry name" value="Lambda_DNA-bd_dom_sf"/>
</dbReference>
<accession>A0A7Z2J6K9</accession>